<evidence type="ECO:0000313" key="3">
    <source>
        <dbReference type="Proteomes" id="UP000324222"/>
    </source>
</evidence>
<dbReference type="EMBL" id="VSRR010002525">
    <property type="protein sequence ID" value="MPC31893.1"/>
    <property type="molecule type" value="Genomic_DNA"/>
</dbReference>
<feature type="compositionally biased region" description="Low complexity" evidence="1">
    <location>
        <begin position="1"/>
        <end position="10"/>
    </location>
</feature>
<evidence type="ECO:0000256" key="1">
    <source>
        <dbReference type="SAM" id="MobiDB-lite"/>
    </source>
</evidence>
<dbReference type="Proteomes" id="UP000324222">
    <property type="component" value="Unassembled WGS sequence"/>
</dbReference>
<protein>
    <submittedName>
        <fullName evidence="2">Uncharacterized protein</fullName>
    </submittedName>
</protein>
<name>A0A5B7EFV5_PORTR</name>
<sequence length="62" mass="6553">MGSYHHQTTPLHHHVTPHTGNHGDVIPSVEPQPQDPRSAKHSHVASASDTSGARAGDSSKIT</sequence>
<proteinExistence type="predicted"/>
<reference evidence="2 3" key="1">
    <citation type="submission" date="2019-05" db="EMBL/GenBank/DDBJ databases">
        <title>Another draft genome of Portunus trituberculatus and its Hox gene families provides insights of decapod evolution.</title>
        <authorList>
            <person name="Jeong J.-H."/>
            <person name="Song I."/>
            <person name="Kim S."/>
            <person name="Choi T."/>
            <person name="Kim D."/>
            <person name="Ryu S."/>
            <person name="Kim W."/>
        </authorList>
    </citation>
    <scope>NUCLEOTIDE SEQUENCE [LARGE SCALE GENOMIC DNA]</scope>
    <source>
        <tissue evidence="2">Muscle</tissue>
    </source>
</reference>
<accession>A0A5B7EFV5</accession>
<evidence type="ECO:0000313" key="2">
    <source>
        <dbReference type="EMBL" id="MPC31893.1"/>
    </source>
</evidence>
<feature type="region of interest" description="Disordered" evidence="1">
    <location>
        <begin position="1"/>
        <end position="62"/>
    </location>
</feature>
<comment type="caution">
    <text evidence="2">The sequence shown here is derived from an EMBL/GenBank/DDBJ whole genome shotgun (WGS) entry which is preliminary data.</text>
</comment>
<dbReference type="AlphaFoldDB" id="A0A5B7EFV5"/>
<organism evidence="2 3">
    <name type="scientific">Portunus trituberculatus</name>
    <name type="common">Swimming crab</name>
    <name type="synonym">Neptunus trituberculatus</name>
    <dbReference type="NCBI Taxonomy" id="210409"/>
    <lineage>
        <taxon>Eukaryota</taxon>
        <taxon>Metazoa</taxon>
        <taxon>Ecdysozoa</taxon>
        <taxon>Arthropoda</taxon>
        <taxon>Crustacea</taxon>
        <taxon>Multicrustacea</taxon>
        <taxon>Malacostraca</taxon>
        <taxon>Eumalacostraca</taxon>
        <taxon>Eucarida</taxon>
        <taxon>Decapoda</taxon>
        <taxon>Pleocyemata</taxon>
        <taxon>Brachyura</taxon>
        <taxon>Eubrachyura</taxon>
        <taxon>Portunoidea</taxon>
        <taxon>Portunidae</taxon>
        <taxon>Portuninae</taxon>
        <taxon>Portunus</taxon>
    </lineage>
</organism>
<gene>
    <name evidence="2" type="ORF">E2C01_025193</name>
</gene>
<keyword evidence="3" id="KW-1185">Reference proteome</keyword>